<dbReference type="AlphaFoldDB" id="A0AA41W9F6"/>
<evidence type="ECO:0000313" key="7">
    <source>
        <dbReference type="Proteomes" id="UP001165393"/>
    </source>
</evidence>
<feature type="transmembrane region" description="Helical" evidence="4">
    <location>
        <begin position="24"/>
        <end position="46"/>
    </location>
</feature>
<evidence type="ECO:0000256" key="2">
    <source>
        <dbReference type="ARBA" id="ARBA00012528"/>
    </source>
</evidence>
<comment type="catalytic activity">
    <reaction evidence="3">
        <text>2 GTP = 3',3'-c-di-GMP + 2 diphosphate</text>
        <dbReference type="Rhea" id="RHEA:24898"/>
        <dbReference type="ChEBI" id="CHEBI:33019"/>
        <dbReference type="ChEBI" id="CHEBI:37565"/>
        <dbReference type="ChEBI" id="CHEBI:58805"/>
        <dbReference type="EC" id="2.7.7.65"/>
    </reaction>
</comment>
<dbReference type="NCBIfam" id="TIGR00254">
    <property type="entry name" value="GGDEF"/>
    <property type="match status" value="1"/>
</dbReference>
<sequence length="362" mass="40573">MFFERILSLGTVNQEFSSATKTRLMNTIALITTGVSMLYTLMYVFVLDQSTVALINLSFTLAYCCTLGLNALHSTKASKVWFFSVLMVHLMVCTNVYVTNATGFHLYFFLVPTGAFLLFELKDKLEKISLSLVSVVLFLYCENTMNEAPLIELTESIEAMIYQSVFLVNMIEVIVVLTIFANQLERNQTKLTRQATKDSLTQTSNRHEFFEKGESLLLQSQQRQEAFSLVLLDFDYFKSINDQYGHAAGDTCLIMVSKIIQAELNSKQILARIGGEEFAIILPSMAQASAVNLAERIRCKIEQHAIPIIGESHFNCTVSLGVTCKSNAQDTLKTLLVHADNALYLAKNNGRNRVETFAQINA</sequence>
<dbReference type="EMBL" id="JAMQGP010000008">
    <property type="protein sequence ID" value="MCM2681077.1"/>
    <property type="molecule type" value="Genomic_DNA"/>
</dbReference>
<accession>A0AA41W9F6</accession>
<organism evidence="6 7">
    <name type="scientific">Echinimonas agarilytica</name>
    <dbReference type="NCBI Taxonomy" id="1215918"/>
    <lineage>
        <taxon>Bacteria</taxon>
        <taxon>Pseudomonadati</taxon>
        <taxon>Pseudomonadota</taxon>
        <taxon>Gammaproteobacteria</taxon>
        <taxon>Alteromonadales</taxon>
        <taxon>Echinimonadaceae</taxon>
        <taxon>Echinimonas</taxon>
    </lineage>
</organism>
<keyword evidence="4" id="KW-0472">Membrane</keyword>
<feature type="transmembrane region" description="Helical" evidence="4">
    <location>
        <begin position="80"/>
        <end position="98"/>
    </location>
</feature>
<dbReference type="GO" id="GO:0005886">
    <property type="term" value="C:plasma membrane"/>
    <property type="evidence" value="ECO:0007669"/>
    <property type="project" value="TreeGrafter"/>
</dbReference>
<comment type="caution">
    <text evidence="6">The sequence shown here is derived from an EMBL/GenBank/DDBJ whole genome shotgun (WGS) entry which is preliminary data.</text>
</comment>
<evidence type="ECO:0000256" key="1">
    <source>
        <dbReference type="ARBA" id="ARBA00001946"/>
    </source>
</evidence>
<dbReference type="PANTHER" id="PTHR45138:SF9">
    <property type="entry name" value="DIGUANYLATE CYCLASE DGCM-RELATED"/>
    <property type="match status" value="1"/>
</dbReference>
<keyword evidence="4" id="KW-0812">Transmembrane</keyword>
<feature type="domain" description="GGDEF" evidence="5">
    <location>
        <begin position="225"/>
        <end position="359"/>
    </location>
</feature>
<dbReference type="Pfam" id="PF00990">
    <property type="entry name" value="GGDEF"/>
    <property type="match status" value="1"/>
</dbReference>
<dbReference type="CDD" id="cd01949">
    <property type="entry name" value="GGDEF"/>
    <property type="match status" value="1"/>
</dbReference>
<protein>
    <recommendedName>
        <fullName evidence="2">diguanylate cyclase</fullName>
        <ecNumber evidence="2">2.7.7.65</ecNumber>
    </recommendedName>
</protein>
<dbReference type="Gene3D" id="3.30.70.270">
    <property type="match status" value="1"/>
</dbReference>
<dbReference type="InterPro" id="IPR029787">
    <property type="entry name" value="Nucleotide_cyclase"/>
</dbReference>
<dbReference type="GO" id="GO:0043709">
    <property type="term" value="P:cell adhesion involved in single-species biofilm formation"/>
    <property type="evidence" value="ECO:0007669"/>
    <property type="project" value="TreeGrafter"/>
</dbReference>
<dbReference type="PANTHER" id="PTHR45138">
    <property type="entry name" value="REGULATORY COMPONENTS OF SENSORY TRANSDUCTION SYSTEM"/>
    <property type="match status" value="1"/>
</dbReference>
<evidence type="ECO:0000256" key="4">
    <source>
        <dbReference type="SAM" id="Phobius"/>
    </source>
</evidence>
<evidence type="ECO:0000256" key="3">
    <source>
        <dbReference type="ARBA" id="ARBA00034247"/>
    </source>
</evidence>
<feature type="transmembrane region" description="Helical" evidence="4">
    <location>
        <begin position="52"/>
        <end position="73"/>
    </location>
</feature>
<dbReference type="InterPro" id="IPR048432">
    <property type="entry name" value="MASE7"/>
</dbReference>
<dbReference type="InterPro" id="IPR050469">
    <property type="entry name" value="Diguanylate_Cyclase"/>
</dbReference>
<dbReference type="GO" id="GO:1902201">
    <property type="term" value="P:negative regulation of bacterial-type flagellum-dependent cell motility"/>
    <property type="evidence" value="ECO:0007669"/>
    <property type="project" value="TreeGrafter"/>
</dbReference>
<dbReference type="SMART" id="SM00267">
    <property type="entry name" value="GGDEF"/>
    <property type="match status" value="1"/>
</dbReference>
<reference evidence="6 7" key="1">
    <citation type="journal article" date="2013" name="Antonie Van Leeuwenhoek">
        <title>Echinimonas agarilytica gen. nov., sp. nov., a new gammaproteobacterium isolated from the sea urchin Strongylocentrotus intermedius.</title>
        <authorList>
            <person name="Nedashkovskaya O.I."/>
            <person name="Stenkova A.M."/>
            <person name="Zhukova N.V."/>
            <person name="Van Trappen S."/>
            <person name="Lee J.S."/>
            <person name="Kim S.B."/>
        </authorList>
    </citation>
    <scope>NUCLEOTIDE SEQUENCE [LARGE SCALE GENOMIC DNA]</scope>
    <source>
        <strain evidence="6 7">KMM 6351</strain>
    </source>
</reference>
<comment type="cofactor">
    <cofactor evidence="1">
        <name>Mg(2+)</name>
        <dbReference type="ChEBI" id="CHEBI:18420"/>
    </cofactor>
</comment>
<dbReference type="InterPro" id="IPR000160">
    <property type="entry name" value="GGDEF_dom"/>
</dbReference>
<dbReference type="PROSITE" id="PS50887">
    <property type="entry name" value="GGDEF"/>
    <property type="match status" value="1"/>
</dbReference>
<dbReference type="Proteomes" id="UP001165393">
    <property type="component" value="Unassembled WGS sequence"/>
</dbReference>
<dbReference type="RefSeq" id="WP_251262549.1">
    <property type="nucleotide sequence ID" value="NZ_JAMQGP010000008.1"/>
</dbReference>
<proteinExistence type="predicted"/>
<name>A0AA41W9F6_9GAMM</name>
<dbReference type="Pfam" id="PF20967">
    <property type="entry name" value="MASE7"/>
    <property type="match status" value="1"/>
</dbReference>
<dbReference type="EC" id="2.7.7.65" evidence="2"/>
<keyword evidence="7" id="KW-1185">Reference proteome</keyword>
<evidence type="ECO:0000313" key="6">
    <source>
        <dbReference type="EMBL" id="MCM2681077.1"/>
    </source>
</evidence>
<dbReference type="InterPro" id="IPR043128">
    <property type="entry name" value="Rev_trsase/Diguanyl_cyclase"/>
</dbReference>
<dbReference type="GO" id="GO:0052621">
    <property type="term" value="F:diguanylate cyclase activity"/>
    <property type="evidence" value="ECO:0007669"/>
    <property type="project" value="UniProtKB-EC"/>
</dbReference>
<keyword evidence="4" id="KW-1133">Transmembrane helix</keyword>
<gene>
    <name evidence="6" type="ORF">NAF29_15590</name>
</gene>
<evidence type="ECO:0000259" key="5">
    <source>
        <dbReference type="PROSITE" id="PS50887"/>
    </source>
</evidence>
<feature type="transmembrane region" description="Helical" evidence="4">
    <location>
        <begin position="128"/>
        <end position="145"/>
    </location>
</feature>
<feature type="transmembrane region" description="Helical" evidence="4">
    <location>
        <begin position="160"/>
        <end position="181"/>
    </location>
</feature>
<feature type="transmembrane region" description="Helical" evidence="4">
    <location>
        <begin position="104"/>
        <end position="121"/>
    </location>
</feature>
<dbReference type="FunFam" id="3.30.70.270:FF:000001">
    <property type="entry name" value="Diguanylate cyclase domain protein"/>
    <property type="match status" value="1"/>
</dbReference>
<dbReference type="SUPFAM" id="SSF55073">
    <property type="entry name" value="Nucleotide cyclase"/>
    <property type="match status" value="1"/>
</dbReference>